<dbReference type="Proteomes" id="UP000681722">
    <property type="component" value="Unassembled WGS sequence"/>
</dbReference>
<dbReference type="Proteomes" id="UP000663829">
    <property type="component" value="Unassembled WGS sequence"/>
</dbReference>
<comment type="caution">
    <text evidence="1">The sequence shown here is derived from an EMBL/GenBank/DDBJ whole genome shotgun (WGS) entry which is preliminary data.</text>
</comment>
<dbReference type="OrthoDB" id="7330611at2759"/>
<name>A0A814JTP2_9BILA</name>
<dbReference type="EMBL" id="CAJNOQ010004006">
    <property type="protein sequence ID" value="CAF1040216.1"/>
    <property type="molecule type" value="Genomic_DNA"/>
</dbReference>
<proteinExistence type="predicted"/>
<protein>
    <submittedName>
        <fullName evidence="1">Uncharacterized protein</fullName>
    </submittedName>
</protein>
<dbReference type="AlphaFoldDB" id="A0A814JTP2"/>
<accession>A0A814JTP2</accession>
<reference evidence="1" key="1">
    <citation type="submission" date="2021-02" db="EMBL/GenBank/DDBJ databases">
        <authorList>
            <person name="Nowell W R."/>
        </authorList>
    </citation>
    <scope>NUCLEOTIDE SEQUENCE</scope>
</reference>
<keyword evidence="3" id="KW-1185">Reference proteome</keyword>
<evidence type="ECO:0000313" key="1">
    <source>
        <dbReference type="EMBL" id="CAF1040216.1"/>
    </source>
</evidence>
<organism evidence="1 3">
    <name type="scientific">Didymodactylos carnosus</name>
    <dbReference type="NCBI Taxonomy" id="1234261"/>
    <lineage>
        <taxon>Eukaryota</taxon>
        <taxon>Metazoa</taxon>
        <taxon>Spiralia</taxon>
        <taxon>Gnathifera</taxon>
        <taxon>Rotifera</taxon>
        <taxon>Eurotatoria</taxon>
        <taxon>Bdelloidea</taxon>
        <taxon>Philodinida</taxon>
        <taxon>Philodinidae</taxon>
        <taxon>Didymodactylos</taxon>
    </lineage>
</organism>
<evidence type="ECO:0000313" key="2">
    <source>
        <dbReference type="EMBL" id="CAF3810483.1"/>
    </source>
</evidence>
<sequence length="139" mass="15960">MVQLTRMQQEGSAAQQLFNVSELERQANRERFGDLLDGAYFLFKHELPHTTLYAPLLELVSKIDHNEPTESYISLLKIKDKDAPTIFDTIVKELRFKNIDMTKIRFAGFDGALVFSGECNGVSAKFRQILFIHCRAHIL</sequence>
<gene>
    <name evidence="1" type="ORF">GPM918_LOCUS15738</name>
    <name evidence="2" type="ORF">SRO942_LOCUS15738</name>
</gene>
<dbReference type="EMBL" id="CAJOBC010004006">
    <property type="protein sequence ID" value="CAF3810483.1"/>
    <property type="molecule type" value="Genomic_DNA"/>
</dbReference>
<evidence type="ECO:0000313" key="3">
    <source>
        <dbReference type="Proteomes" id="UP000663829"/>
    </source>
</evidence>